<proteinExistence type="predicted"/>
<dbReference type="AlphaFoldDB" id="A0A1H3DI61"/>
<sequence>MTNKLKPHKRDPKTPNVRAFPTFDSNNGDNFLGGAPAPEMLRDLCGTKTNAAGTGLLMSAMQALGPDAKEFRQFMTALWAEEEPKSAVEAMLVQQLGTIHLAISKLSMRFNSNIDLATQMALLKAINNSMRTATELVRTLKKYRSAANQTVRIERVNVSDGGQAIVGDIHRGGGSQ</sequence>
<feature type="compositionally biased region" description="Basic residues" evidence="1">
    <location>
        <begin position="1"/>
        <end position="11"/>
    </location>
</feature>
<feature type="region of interest" description="Disordered" evidence="1">
    <location>
        <begin position="1"/>
        <end position="25"/>
    </location>
</feature>
<name>A0A1H3DI61_9RHOB</name>
<reference evidence="3" key="1">
    <citation type="submission" date="2016-10" db="EMBL/GenBank/DDBJ databases">
        <authorList>
            <person name="Varghese N."/>
            <person name="Submissions S."/>
        </authorList>
    </citation>
    <scope>NUCLEOTIDE SEQUENCE [LARGE SCALE GENOMIC DNA]</scope>
    <source>
        <strain evidence="3">DSM 10014</strain>
    </source>
</reference>
<evidence type="ECO:0000313" key="3">
    <source>
        <dbReference type="Proteomes" id="UP000183076"/>
    </source>
</evidence>
<protein>
    <submittedName>
        <fullName evidence="2">Uncharacterized protein</fullName>
    </submittedName>
</protein>
<gene>
    <name evidence="2" type="ORF">SAMN04488041_1118</name>
</gene>
<dbReference type="EMBL" id="FNNB01000011">
    <property type="protein sequence ID" value="SDX66081.1"/>
    <property type="molecule type" value="Genomic_DNA"/>
</dbReference>
<organism evidence="2 3">
    <name type="scientific">Sulfitobacter pontiacus</name>
    <dbReference type="NCBI Taxonomy" id="60137"/>
    <lineage>
        <taxon>Bacteria</taxon>
        <taxon>Pseudomonadati</taxon>
        <taxon>Pseudomonadota</taxon>
        <taxon>Alphaproteobacteria</taxon>
        <taxon>Rhodobacterales</taxon>
        <taxon>Roseobacteraceae</taxon>
        <taxon>Sulfitobacter</taxon>
    </lineage>
</organism>
<accession>A0A1H3DI61</accession>
<evidence type="ECO:0000256" key="1">
    <source>
        <dbReference type="SAM" id="MobiDB-lite"/>
    </source>
</evidence>
<dbReference type="Proteomes" id="UP000183076">
    <property type="component" value="Unassembled WGS sequence"/>
</dbReference>
<dbReference type="RefSeq" id="WP_074637584.1">
    <property type="nucleotide sequence ID" value="NZ_FNNB01000011.1"/>
</dbReference>
<evidence type="ECO:0000313" key="2">
    <source>
        <dbReference type="EMBL" id="SDX66081.1"/>
    </source>
</evidence>
<dbReference type="STRING" id="60137.SAMN04488041_1118"/>